<dbReference type="OrthoDB" id="5393654at2759"/>
<organism evidence="1 2">
    <name type="scientific">Aspergillus caelatus</name>
    <dbReference type="NCBI Taxonomy" id="61420"/>
    <lineage>
        <taxon>Eukaryota</taxon>
        <taxon>Fungi</taxon>
        <taxon>Dikarya</taxon>
        <taxon>Ascomycota</taxon>
        <taxon>Pezizomycotina</taxon>
        <taxon>Eurotiomycetes</taxon>
        <taxon>Eurotiomycetidae</taxon>
        <taxon>Eurotiales</taxon>
        <taxon>Aspergillaceae</taxon>
        <taxon>Aspergillus</taxon>
        <taxon>Aspergillus subgen. Circumdati</taxon>
    </lineage>
</organism>
<evidence type="ECO:0000313" key="1">
    <source>
        <dbReference type="EMBL" id="KAE8368478.1"/>
    </source>
</evidence>
<dbReference type="GeneID" id="43650056"/>
<dbReference type="AlphaFoldDB" id="A0A5N7AGR4"/>
<sequence>MSSPKIKEISRPEIENLGMNAASISDVRHLLSYNWIDASVPTIAVPGRKPHSGLQPVLTKGYLNECQTTSRSSLGHRDSLVL</sequence>
<name>A0A5N7AGR4_9EURO</name>
<proteinExistence type="predicted"/>
<accession>A0A5N7AGR4</accession>
<reference evidence="1 2" key="1">
    <citation type="submission" date="2019-04" db="EMBL/GenBank/DDBJ databases">
        <title>Friends and foes A comparative genomics studyof 23 Aspergillus species from section Flavi.</title>
        <authorList>
            <consortium name="DOE Joint Genome Institute"/>
            <person name="Kjaerbolling I."/>
            <person name="Vesth T."/>
            <person name="Frisvad J.C."/>
            <person name="Nybo J.L."/>
            <person name="Theobald S."/>
            <person name="Kildgaard S."/>
            <person name="Isbrandt T."/>
            <person name="Kuo A."/>
            <person name="Sato A."/>
            <person name="Lyhne E.K."/>
            <person name="Kogle M.E."/>
            <person name="Wiebenga A."/>
            <person name="Kun R.S."/>
            <person name="Lubbers R.J."/>
            <person name="Makela M.R."/>
            <person name="Barry K."/>
            <person name="Chovatia M."/>
            <person name="Clum A."/>
            <person name="Daum C."/>
            <person name="Haridas S."/>
            <person name="He G."/>
            <person name="LaButti K."/>
            <person name="Lipzen A."/>
            <person name="Mondo S."/>
            <person name="Riley R."/>
            <person name="Salamov A."/>
            <person name="Simmons B.A."/>
            <person name="Magnuson J.K."/>
            <person name="Henrissat B."/>
            <person name="Mortensen U.H."/>
            <person name="Larsen T.O."/>
            <person name="Devries R.P."/>
            <person name="Grigoriev I.V."/>
            <person name="Machida M."/>
            <person name="Baker S.E."/>
            <person name="Andersen M.R."/>
        </authorList>
    </citation>
    <scope>NUCLEOTIDE SEQUENCE [LARGE SCALE GENOMIC DNA]</scope>
    <source>
        <strain evidence="1 2">CBS 763.97</strain>
    </source>
</reference>
<gene>
    <name evidence="1" type="ORF">BDV27DRAFT_122373</name>
</gene>
<dbReference type="Proteomes" id="UP000326268">
    <property type="component" value="Unassembled WGS sequence"/>
</dbReference>
<keyword evidence="2" id="KW-1185">Reference proteome</keyword>
<dbReference type="EMBL" id="ML737584">
    <property type="protein sequence ID" value="KAE8368478.1"/>
    <property type="molecule type" value="Genomic_DNA"/>
</dbReference>
<protein>
    <submittedName>
        <fullName evidence="1">Uncharacterized protein</fullName>
    </submittedName>
</protein>
<evidence type="ECO:0000313" key="2">
    <source>
        <dbReference type="Proteomes" id="UP000326268"/>
    </source>
</evidence>
<dbReference type="RefSeq" id="XP_031931559.1">
    <property type="nucleotide sequence ID" value="XM_032065610.1"/>
</dbReference>